<accession>A0ABW5NF95</accession>
<evidence type="ECO:0000313" key="9">
    <source>
        <dbReference type="EMBL" id="MFD2592884.1"/>
    </source>
</evidence>
<feature type="domain" description="MacB-like periplasmic core" evidence="8">
    <location>
        <begin position="362"/>
        <end position="608"/>
    </location>
</feature>
<evidence type="ECO:0000256" key="5">
    <source>
        <dbReference type="ARBA" id="ARBA00023136"/>
    </source>
</evidence>
<dbReference type="Pfam" id="PF12704">
    <property type="entry name" value="MacB_PCD"/>
    <property type="match status" value="2"/>
</dbReference>
<reference evidence="10" key="1">
    <citation type="journal article" date="2019" name="Int. J. Syst. Evol. Microbiol.">
        <title>The Global Catalogue of Microorganisms (GCM) 10K type strain sequencing project: providing services to taxonomists for standard genome sequencing and annotation.</title>
        <authorList>
            <consortium name="The Broad Institute Genomics Platform"/>
            <consortium name="The Broad Institute Genome Sequencing Center for Infectious Disease"/>
            <person name="Wu L."/>
            <person name="Ma J."/>
        </authorList>
    </citation>
    <scope>NUCLEOTIDE SEQUENCE [LARGE SCALE GENOMIC DNA]</scope>
    <source>
        <strain evidence="10">KCTC 42423</strain>
    </source>
</reference>
<protein>
    <submittedName>
        <fullName evidence="9">ABC transporter permease</fullName>
    </submittedName>
</protein>
<proteinExistence type="predicted"/>
<feature type="transmembrane region" description="Helical" evidence="6">
    <location>
        <begin position="316"/>
        <end position="339"/>
    </location>
</feature>
<name>A0ABW5NF95_9FLAO</name>
<dbReference type="InterPro" id="IPR050250">
    <property type="entry name" value="Macrolide_Exporter_MacB"/>
</dbReference>
<feature type="transmembrane region" description="Helical" evidence="6">
    <location>
        <begin position="406"/>
        <end position="426"/>
    </location>
</feature>
<keyword evidence="4 6" id="KW-1133">Transmembrane helix</keyword>
<feature type="transmembrane region" description="Helical" evidence="6">
    <location>
        <begin position="740"/>
        <end position="760"/>
    </location>
</feature>
<dbReference type="InterPro" id="IPR003838">
    <property type="entry name" value="ABC3_permease_C"/>
</dbReference>
<evidence type="ECO:0000313" key="10">
    <source>
        <dbReference type="Proteomes" id="UP001597459"/>
    </source>
</evidence>
<feature type="transmembrane region" description="Helical" evidence="6">
    <location>
        <begin position="359"/>
        <end position="385"/>
    </location>
</feature>
<keyword evidence="5 6" id="KW-0472">Membrane</keyword>
<comment type="subcellular location">
    <subcellularLocation>
        <location evidence="1">Cell membrane</location>
        <topology evidence="1">Multi-pass membrane protein</topology>
    </subcellularLocation>
</comment>
<evidence type="ECO:0000256" key="4">
    <source>
        <dbReference type="ARBA" id="ARBA00022989"/>
    </source>
</evidence>
<evidence type="ECO:0000256" key="2">
    <source>
        <dbReference type="ARBA" id="ARBA00022475"/>
    </source>
</evidence>
<keyword evidence="10" id="KW-1185">Reference proteome</keyword>
<keyword evidence="2" id="KW-1003">Cell membrane</keyword>
<gene>
    <name evidence="9" type="ORF">ACFSTE_18750</name>
</gene>
<comment type="caution">
    <text evidence="9">The sequence shown here is derived from an EMBL/GenBank/DDBJ whole genome shotgun (WGS) entry which is preliminary data.</text>
</comment>
<feature type="transmembrane region" description="Helical" evidence="6">
    <location>
        <begin position="653"/>
        <end position="673"/>
    </location>
</feature>
<feature type="transmembrane region" description="Helical" evidence="6">
    <location>
        <begin position="265"/>
        <end position="295"/>
    </location>
</feature>
<dbReference type="EMBL" id="JBHULX010000039">
    <property type="protein sequence ID" value="MFD2592884.1"/>
    <property type="molecule type" value="Genomic_DNA"/>
</dbReference>
<dbReference type="PANTHER" id="PTHR30572:SF18">
    <property type="entry name" value="ABC-TYPE MACROLIDE FAMILY EXPORT SYSTEM PERMEASE COMPONENT 2"/>
    <property type="match status" value="1"/>
</dbReference>
<evidence type="ECO:0000256" key="6">
    <source>
        <dbReference type="SAM" id="Phobius"/>
    </source>
</evidence>
<sequence>MIINNLGLTLGITSLIMVLLYFNNEKSYDQWNPNKDTIYKVSHKMFNGEYFDTTTVPEGPVSTEVIPEISAFVSTKTEYSKDVITYNDISIFQGKMLEVDSNFFDFFPHPILKGNPEEILKANNSVVISSSVEKKLFGNASSYGKTIKVGNKEYIVTGVYELQRPSIIEPQVLFKKEIDNRLWWGNYNRYTFYRVKEGTDIPALEKKMFQVFEENYFRKEAKELGISVQEYVDIQGAIPFVESLESVRLFTKGDGSLEGKGNYPLLVSMLILSILIIAISCVNFINLSIATAVFRAKEVGIQKSNGVSKGQIITQYFLEIGIQCLLSFFLALVLVELIVPHFNDFIGKELAITSGGVVFRVFLIVIALIGGIGSVIGGYIANFDINKVLKGNFSRSKRMIIMRNGMLGLQFVISGFFLIGSLVMYAQLKYMNEKDTGFSGEQIITVAFNNPEGNYWEQYQLIKQELEKHPGIITIGASSVSPGLTQNFTLDMDYLGKVVEVTGIPTDFGYFDMMGVAMASGRDFSATFSSDSLNTIIFNKTAIKALGIKDPIQKKINLIGKELTIIGVVNDYHIKGYDKKIAPAFYVHFNTIEWFNETFETVHFKIKEREMYKTIADIEQFWNEEIETSYPFTYAFMDKQFKKTFEKYEQQKIIFLSLTLIVIIISLLGLFALSTLTIQQRYKEIAIRKTLGATTLVIMKQLFKDFFRITVMASFILLPLAFYSTSLWLDNFIYKIDMPVWPYLLTPFLLLLLVFMVVGVKSYKATKVDLIKYLKFE</sequence>
<dbReference type="Proteomes" id="UP001597459">
    <property type="component" value="Unassembled WGS sequence"/>
</dbReference>
<feature type="domain" description="MacB-like periplasmic core" evidence="8">
    <location>
        <begin position="3"/>
        <end position="208"/>
    </location>
</feature>
<feature type="transmembrane region" description="Helical" evidence="6">
    <location>
        <begin position="706"/>
        <end position="728"/>
    </location>
</feature>
<dbReference type="PANTHER" id="PTHR30572">
    <property type="entry name" value="MEMBRANE COMPONENT OF TRANSPORTER-RELATED"/>
    <property type="match status" value="1"/>
</dbReference>
<feature type="domain" description="ABC3 transporter permease C-terminal" evidence="7">
    <location>
        <begin position="658"/>
        <end position="768"/>
    </location>
</feature>
<dbReference type="InterPro" id="IPR025857">
    <property type="entry name" value="MacB_PCD"/>
</dbReference>
<evidence type="ECO:0000259" key="7">
    <source>
        <dbReference type="Pfam" id="PF02687"/>
    </source>
</evidence>
<evidence type="ECO:0000259" key="8">
    <source>
        <dbReference type="Pfam" id="PF12704"/>
    </source>
</evidence>
<evidence type="ECO:0000256" key="3">
    <source>
        <dbReference type="ARBA" id="ARBA00022692"/>
    </source>
</evidence>
<evidence type="ECO:0000256" key="1">
    <source>
        <dbReference type="ARBA" id="ARBA00004651"/>
    </source>
</evidence>
<dbReference type="Pfam" id="PF02687">
    <property type="entry name" value="FtsX"/>
    <property type="match status" value="1"/>
</dbReference>
<organism evidence="9 10">
    <name type="scientific">Aquimarina hainanensis</name>
    <dbReference type="NCBI Taxonomy" id="1578017"/>
    <lineage>
        <taxon>Bacteria</taxon>
        <taxon>Pseudomonadati</taxon>
        <taxon>Bacteroidota</taxon>
        <taxon>Flavobacteriia</taxon>
        <taxon>Flavobacteriales</taxon>
        <taxon>Flavobacteriaceae</taxon>
        <taxon>Aquimarina</taxon>
    </lineage>
</organism>
<dbReference type="RefSeq" id="WP_378298340.1">
    <property type="nucleotide sequence ID" value="NZ_JBHULX010000039.1"/>
</dbReference>
<keyword evidence="3 6" id="KW-0812">Transmembrane</keyword>